<dbReference type="RefSeq" id="WP_120344020.1">
    <property type="nucleotide sequence ID" value="NZ_MCAS01000008.1"/>
</dbReference>
<reference evidence="3 4" key="1">
    <citation type="submission" date="2016-07" db="EMBL/GenBank/DDBJ databases">
        <title>Genome analysis of Burkholderia fungorum ES3-20.</title>
        <authorList>
            <person name="Xu D."/>
            <person name="Yao R."/>
            <person name="Zheng S."/>
        </authorList>
    </citation>
    <scope>NUCLEOTIDE SEQUENCE [LARGE SCALE GENOMIC DNA]</scope>
    <source>
        <strain evidence="3 4">ES3-20</strain>
    </source>
</reference>
<comment type="caution">
    <text evidence="3">The sequence shown here is derived from an EMBL/GenBank/DDBJ whole genome shotgun (WGS) entry which is preliminary data.</text>
</comment>
<accession>A0A3R7E898</accession>
<evidence type="ECO:0000313" key="4">
    <source>
        <dbReference type="Proteomes" id="UP000283709"/>
    </source>
</evidence>
<dbReference type="SUPFAM" id="SSF53850">
    <property type="entry name" value="Periplasmic binding protein-like II"/>
    <property type="match status" value="1"/>
</dbReference>
<dbReference type="OrthoDB" id="8874923at2"/>
<name>A0A3R7E898_9BURK</name>
<feature type="chain" id="PRO_5018656837" description="ABC transporter substrate-binding protein" evidence="2">
    <location>
        <begin position="36"/>
        <end position="358"/>
    </location>
</feature>
<dbReference type="AlphaFoldDB" id="A0A3R7E898"/>
<dbReference type="Pfam" id="PF13416">
    <property type="entry name" value="SBP_bac_8"/>
    <property type="match status" value="1"/>
</dbReference>
<dbReference type="InterPro" id="IPR006059">
    <property type="entry name" value="SBP"/>
</dbReference>
<sequence length="358" mass="38318">MNNDRRGRAAKTGNVLALSVSVAMLFAAVSPTALAATASGSLPDLKGASLIFAGFGGDLQKNEDYAWLKPFATATGVKISQTDSPDLARLQLQQQARNVGVDVVEIESSTVNEACGTVFVPLNIDRSQIDPTLDSNKCGVPVVKFSYVLAYNSKAFSTPPSSVADFFDVKKFPGRRGAVNNVNSGLVEAALIADGVPRQKLYPVDIDRALKKISDIKSSVDFKGSFALVQDALASGELSLAVLPNGRALNAAKANPDIKVVFKDAVTLYDDLAIPVGAKNMEAATAFLQYVARHATQVALAERFPYGVGTKGPAPQLSEQARAFYPDTYSNQLLIQDPKWWAVNEATAQQRWVETFSK</sequence>
<evidence type="ECO:0000313" key="3">
    <source>
        <dbReference type="EMBL" id="RKF48325.1"/>
    </source>
</evidence>
<feature type="signal peptide" evidence="2">
    <location>
        <begin position="1"/>
        <end position="35"/>
    </location>
</feature>
<gene>
    <name evidence="3" type="ORF">BCY88_21585</name>
</gene>
<dbReference type="Proteomes" id="UP000283709">
    <property type="component" value="Unassembled WGS sequence"/>
</dbReference>
<dbReference type="EMBL" id="MCAS01000008">
    <property type="protein sequence ID" value="RKF48325.1"/>
    <property type="molecule type" value="Genomic_DNA"/>
</dbReference>
<dbReference type="PANTHER" id="PTHR30222:SF2">
    <property type="entry name" value="ABC TRANSPORTER SUBSTRATE-BINDING PROTEIN"/>
    <property type="match status" value="1"/>
</dbReference>
<dbReference type="Gene3D" id="3.40.190.10">
    <property type="entry name" value="Periplasmic binding protein-like II"/>
    <property type="match status" value="2"/>
</dbReference>
<proteinExistence type="predicted"/>
<evidence type="ECO:0000256" key="1">
    <source>
        <dbReference type="ARBA" id="ARBA00022729"/>
    </source>
</evidence>
<evidence type="ECO:0008006" key="5">
    <source>
        <dbReference type="Google" id="ProtNLM"/>
    </source>
</evidence>
<dbReference type="PANTHER" id="PTHR30222">
    <property type="entry name" value="SPERMIDINE/PUTRESCINE-BINDING PERIPLASMIC PROTEIN"/>
    <property type="match status" value="1"/>
</dbReference>
<evidence type="ECO:0000256" key="2">
    <source>
        <dbReference type="SAM" id="SignalP"/>
    </source>
</evidence>
<organism evidence="3 4">
    <name type="scientific">Paraburkholderia fungorum</name>
    <dbReference type="NCBI Taxonomy" id="134537"/>
    <lineage>
        <taxon>Bacteria</taxon>
        <taxon>Pseudomonadati</taxon>
        <taxon>Pseudomonadota</taxon>
        <taxon>Betaproteobacteria</taxon>
        <taxon>Burkholderiales</taxon>
        <taxon>Burkholderiaceae</taxon>
        <taxon>Paraburkholderia</taxon>
    </lineage>
</organism>
<keyword evidence="1 2" id="KW-0732">Signal</keyword>
<protein>
    <recommendedName>
        <fullName evidence="5">ABC transporter substrate-binding protein</fullName>
    </recommendedName>
</protein>